<reference evidence="3" key="1">
    <citation type="submission" date="2020-07" db="EMBL/GenBank/DDBJ databases">
        <title>Huge and variable diversity of episymbiotic CPR bacteria and DPANN archaea in groundwater ecosystems.</title>
        <authorList>
            <person name="He C.Y."/>
            <person name="Keren R."/>
            <person name="Whittaker M."/>
            <person name="Farag I.F."/>
            <person name="Doudna J."/>
            <person name="Cate J.H.D."/>
            <person name="Banfield J.F."/>
        </authorList>
    </citation>
    <scope>NUCLEOTIDE SEQUENCE</scope>
    <source>
        <strain evidence="3">NC_groundwater_1813_Pr3_B-0.1um_71_17</strain>
    </source>
</reference>
<evidence type="ECO:0000313" key="4">
    <source>
        <dbReference type="Proteomes" id="UP000696931"/>
    </source>
</evidence>
<dbReference type="Pfam" id="PF03352">
    <property type="entry name" value="Adenine_glyco"/>
    <property type="match status" value="1"/>
</dbReference>
<evidence type="ECO:0000256" key="2">
    <source>
        <dbReference type="SAM" id="MobiDB-lite"/>
    </source>
</evidence>
<dbReference type="Gene3D" id="1.10.340.30">
    <property type="entry name" value="Hypothetical protein, domain 2"/>
    <property type="match status" value="1"/>
</dbReference>
<feature type="binding site" evidence="1">
    <location>
        <position position="25"/>
    </location>
    <ligand>
        <name>Zn(2+)</name>
        <dbReference type="ChEBI" id="CHEBI:29105"/>
    </ligand>
</feature>
<proteinExistence type="predicted"/>
<dbReference type="Proteomes" id="UP000696931">
    <property type="component" value="Unassembled WGS sequence"/>
</dbReference>
<evidence type="ECO:0000256" key="1">
    <source>
        <dbReference type="PIRSR" id="PIRSR605019-1"/>
    </source>
</evidence>
<dbReference type="InterPro" id="IPR011257">
    <property type="entry name" value="DNA_glycosylase"/>
</dbReference>
<dbReference type="SUPFAM" id="SSF48150">
    <property type="entry name" value="DNA-glycosylase"/>
    <property type="match status" value="1"/>
</dbReference>
<protein>
    <submittedName>
        <fullName evidence="3">DNA-3-methyladenine glycosylase I</fullName>
    </submittedName>
</protein>
<dbReference type="PANTHER" id="PTHR31116">
    <property type="entry name" value="OS04G0501200 PROTEIN"/>
    <property type="match status" value="1"/>
</dbReference>
<feature type="binding site" evidence="1">
    <location>
        <position position="201"/>
    </location>
    <ligand>
        <name>Zn(2+)</name>
        <dbReference type="ChEBI" id="CHEBI:29105"/>
    </ligand>
</feature>
<dbReference type="GO" id="GO:0006284">
    <property type="term" value="P:base-excision repair"/>
    <property type="evidence" value="ECO:0007669"/>
    <property type="project" value="InterPro"/>
</dbReference>
<gene>
    <name evidence="3" type="ORF">HZA61_04805</name>
</gene>
<dbReference type="GO" id="GO:0008725">
    <property type="term" value="F:DNA-3-methyladenine glycosylase activity"/>
    <property type="evidence" value="ECO:0007669"/>
    <property type="project" value="InterPro"/>
</dbReference>
<dbReference type="PANTHER" id="PTHR31116:SF29">
    <property type="entry name" value="DNA GLYCOSYLASE SUPERFAMILY PROTEIN"/>
    <property type="match status" value="1"/>
</dbReference>
<comment type="caution">
    <text evidence="3">The sequence shown here is derived from an EMBL/GenBank/DDBJ whole genome shotgun (WGS) entry which is preliminary data.</text>
</comment>
<name>A0A933SF15_UNCEI</name>
<dbReference type="GO" id="GO:0046872">
    <property type="term" value="F:metal ion binding"/>
    <property type="evidence" value="ECO:0007669"/>
    <property type="project" value="UniProtKB-KW"/>
</dbReference>
<keyword evidence="1" id="KW-0479">Metal-binding</keyword>
<dbReference type="EMBL" id="JACRIW010000035">
    <property type="protein sequence ID" value="MBI5168789.1"/>
    <property type="molecule type" value="Genomic_DNA"/>
</dbReference>
<evidence type="ECO:0000313" key="3">
    <source>
        <dbReference type="EMBL" id="MBI5168789.1"/>
    </source>
</evidence>
<feature type="region of interest" description="Disordered" evidence="2">
    <location>
        <begin position="1"/>
        <end position="23"/>
    </location>
</feature>
<keyword evidence="1" id="KW-0862">Zinc</keyword>
<accession>A0A933SF15</accession>
<dbReference type="AlphaFoldDB" id="A0A933SF15"/>
<organism evidence="3 4">
    <name type="scientific">Eiseniibacteriota bacterium</name>
    <dbReference type="NCBI Taxonomy" id="2212470"/>
    <lineage>
        <taxon>Bacteria</taxon>
        <taxon>Candidatus Eiseniibacteriota</taxon>
    </lineage>
</organism>
<dbReference type="InterPro" id="IPR005019">
    <property type="entry name" value="Adenine_glyco"/>
</dbReference>
<sequence length="221" mass="24829">MTAAKKKAPKAPKPAPALSDGRTRCTWPKATNALYVHYHDTEWGVPEHDDRALFEKLILDGAQAGLSWETILNKRESYREAFDGFDVETVAHYGSRKIESLLKNPGIVRNRQKVVSAVGNARVFLDMQAEFGSFDAWLWGHVGGVPVQNAWTGTRQLPARTELSDRVSKELHRRGMRFVGSTIVYAYMQAIGVVNDHLVSCYRHAECAKLTQPAKKPRRGR</sequence>
<feature type="compositionally biased region" description="Basic residues" evidence="2">
    <location>
        <begin position="1"/>
        <end position="10"/>
    </location>
</feature>
<feature type="binding site" evidence="1">
    <location>
        <position position="39"/>
    </location>
    <ligand>
        <name>Zn(2+)</name>
        <dbReference type="ChEBI" id="CHEBI:29105"/>
    </ligand>
</feature>
<feature type="binding site" evidence="1">
    <location>
        <position position="197"/>
    </location>
    <ligand>
        <name>Zn(2+)</name>
        <dbReference type="ChEBI" id="CHEBI:29105"/>
    </ligand>
</feature>